<dbReference type="SUPFAM" id="SSF55729">
    <property type="entry name" value="Acyl-CoA N-acyltransferases (Nat)"/>
    <property type="match status" value="1"/>
</dbReference>
<name>A0A846HLP2_9CYAN</name>
<dbReference type="PANTHER" id="PTHR43305">
    <property type="entry name" value="FAMILY N-ACETYLTRANSFERASE, PUTATIVE (AFU_ORTHOLOGUE AFUA_2G01380)-RELATED"/>
    <property type="match status" value="1"/>
</dbReference>
<reference evidence="2 3" key="1">
    <citation type="journal article" date="2015" name="Genome Announc.">
        <title>Draft Genome Sequence of Cyanobacterium Hassallia byssoidea Strain VB512170, Isolated from Monuments in India.</title>
        <authorList>
            <person name="Singh D."/>
            <person name="Chandrababunaidu M.M."/>
            <person name="Panda A."/>
            <person name="Sen D."/>
            <person name="Bhattacharyya S."/>
            <person name="Adhikary S.P."/>
            <person name="Tripathy S."/>
        </authorList>
    </citation>
    <scope>NUCLEOTIDE SEQUENCE [LARGE SCALE GENOMIC DNA]</scope>
    <source>
        <strain evidence="2 3">VB512170</strain>
    </source>
</reference>
<dbReference type="EMBL" id="JTCM02000140">
    <property type="protein sequence ID" value="NEU76901.1"/>
    <property type="molecule type" value="Genomic_DNA"/>
</dbReference>
<dbReference type="InterPro" id="IPR000182">
    <property type="entry name" value="GNAT_dom"/>
</dbReference>
<evidence type="ECO:0000259" key="1">
    <source>
        <dbReference type="PROSITE" id="PS51186"/>
    </source>
</evidence>
<evidence type="ECO:0000313" key="3">
    <source>
        <dbReference type="Proteomes" id="UP000031549"/>
    </source>
</evidence>
<dbReference type="PROSITE" id="PS51186">
    <property type="entry name" value="GNAT"/>
    <property type="match status" value="1"/>
</dbReference>
<proteinExistence type="predicted"/>
<keyword evidence="3" id="KW-1185">Reference proteome</keyword>
<dbReference type="InterPro" id="IPR052777">
    <property type="entry name" value="Acetyltransferase_Enz"/>
</dbReference>
<dbReference type="PANTHER" id="PTHR43305:SF1">
    <property type="entry name" value="FAMILY N-ACETYLTRANSFERASE, PUTATIVE (AFU_ORTHOLOGUE AFUA_2G01380)-RELATED"/>
    <property type="match status" value="1"/>
</dbReference>
<gene>
    <name evidence="2" type="ORF">PI95_031490</name>
</gene>
<feature type="domain" description="N-acetyltransferase" evidence="1">
    <location>
        <begin position="2"/>
        <end position="157"/>
    </location>
</feature>
<evidence type="ECO:0000313" key="2">
    <source>
        <dbReference type="EMBL" id="NEU76901.1"/>
    </source>
</evidence>
<accession>A0A846HLP2</accession>
<dbReference type="Pfam" id="PF00583">
    <property type="entry name" value="Acetyltransf_1"/>
    <property type="match status" value="1"/>
</dbReference>
<comment type="caution">
    <text evidence="2">The sequence shown here is derived from an EMBL/GenBank/DDBJ whole genome shotgun (WGS) entry which is preliminary data.</text>
</comment>
<dbReference type="Proteomes" id="UP000031549">
    <property type="component" value="Unassembled WGS sequence"/>
</dbReference>
<protein>
    <submittedName>
        <fullName evidence="2">GNAT family N-acetyltransferase</fullName>
    </submittedName>
</protein>
<sequence>MIEIKTIKLHQIEEVKRIIFAVCSEIFQVPEEVIRNNDFLSDIDDMRSHYLDNKGTFLVLVDDDKVVGSGGIRRLNDDICELKRMWLLKDYRGQGFGKKIAQILLDFAKKAGYKKIRLDCADEQKQAQAVNFYKQLGFYVIERYNDSLCTVFMEKIL</sequence>
<organism evidence="2 3">
    <name type="scientific">Hassallia byssoidea VB512170</name>
    <dbReference type="NCBI Taxonomy" id="1304833"/>
    <lineage>
        <taxon>Bacteria</taxon>
        <taxon>Bacillati</taxon>
        <taxon>Cyanobacteriota</taxon>
        <taxon>Cyanophyceae</taxon>
        <taxon>Nostocales</taxon>
        <taxon>Tolypothrichaceae</taxon>
        <taxon>Hassallia</taxon>
    </lineage>
</organism>
<keyword evidence="2" id="KW-0808">Transferase</keyword>
<dbReference type="AlphaFoldDB" id="A0A846HLP2"/>
<dbReference type="CDD" id="cd04301">
    <property type="entry name" value="NAT_SF"/>
    <property type="match status" value="1"/>
</dbReference>
<dbReference type="GO" id="GO:0016747">
    <property type="term" value="F:acyltransferase activity, transferring groups other than amino-acyl groups"/>
    <property type="evidence" value="ECO:0007669"/>
    <property type="project" value="InterPro"/>
</dbReference>
<dbReference type="RefSeq" id="WP_039740134.1">
    <property type="nucleotide sequence ID" value="NZ_JTCM02000140.1"/>
</dbReference>
<dbReference type="InterPro" id="IPR016181">
    <property type="entry name" value="Acyl_CoA_acyltransferase"/>
</dbReference>
<dbReference type="Gene3D" id="3.40.630.30">
    <property type="match status" value="1"/>
</dbReference>